<dbReference type="InterPro" id="IPR024409">
    <property type="entry name" value="DUF3833"/>
</dbReference>
<name>A0A1I7EXM8_9GAMM</name>
<evidence type="ECO:0008006" key="4">
    <source>
        <dbReference type="Google" id="ProtNLM"/>
    </source>
</evidence>
<dbReference type="RefSeq" id="WP_245784107.1">
    <property type="nucleotide sequence ID" value="NZ_FPBP01000001.1"/>
</dbReference>
<organism evidence="2 3">
    <name type="scientific">Halomonas korlensis</name>
    <dbReference type="NCBI Taxonomy" id="463301"/>
    <lineage>
        <taxon>Bacteria</taxon>
        <taxon>Pseudomonadati</taxon>
        <taxon>Pseudomonadota</taxon>
        <taxon>Gammaproteobacteria</taxon>
        <taxon>Oceanospirillales</taxon>
        <taxon>Halomonadaceae</taxon>
        <taxon>Halomonas</taxon>
    </lineage>
</organism>
<dbReference type="STRING" id="463301.SAMN04487955_10177"/>
<dbReference type="Proteomes" id="UP000198693">
    <property type="component" value="Unassembled WGS sequence"/>
</dbReference>
<gene>
    <name evidence="2" type="ORF">SAMN04487955_10177</name>
</gene>
<dbReference type="EMBL" id="FPBP01000001">
    <property type="protein sequence ID" value="SFU28710.1"/>
    <property type="molecule type" value="Genomic_DNA"/>
</dbReference>
<reference evidence="3" key="1">
    <citation type="submission" date="2016-10" db="EMBL/GenBank/DDBJ databases">
        <authorList>
            <person name="Varghese N."/>
            <person name="Submissions S."/>
        </authorList>
    </citation>
    <scope>NUCLEOTIDE SEQUENCE [LARGE SCALE GENOMIC DNA]</scope>
    <source>
        <strain evidence="3">CGMCC 1.6981</strain>
    </source>
</reference>
<sequence length="131" mass="15211">MHRYRPLAFALLAWLMVGCANGDLERFVYDDGETDRRVWTFERQAKDRWLGSANDVEGPVVARQVGHVFTMSYPLDVEISGRTYTFNMDDWMYLQPDGRLLNRTAMKKFGVTLAEITIVFDRQPTDKALQE</sequence>
<dbReference type="Pfam" id="PF12915">
    <property type="entry name" value="DUF3833"/>
    <property type="match status" value="1"/>
</dbReference>
<proteinExistence type="predicted"/>
<evidence type="ECO:0000256" key="1">
    <source>
        <dbReference type="SAM" id="SignalP"/>
    </source>
</evidence>
<dbReference type="AlphaFoldDB" id="A0A1I7EXM8"/>
<feature type="chain" id="PRO_5011493891" description="DUF3833 domain-containing protein" evidence="1">
    <location>
        <begin position="23"/>
        <end position="131"/>
    </location>
</feature>
<accession>A0A1I7EXM8</accession>
<evidence type="ECO:0000313" key="2">
    <source>
        <dbReference type="EMBL" id="SFU28710.1"/>
    </source>
</evidence>
<dbReference type="PROSITE" id="PS51257">
    <property type="entry name" value="PROKAR_LIPOPROTEIN"/>
    <property type="match status" value="1"/>
</dbReference>
<protein>
    <recommendedName>
        <fullName evidence="4">DUF3833 domain-containing protein</fullName>
    </recommendedName>
</protein>
<keyword evidence="1" id="KW-0732">Signal</keyword>
<keyword evidence="3" id="KW-1185">Reference proteome</keyword>
<evidence type="ECO:0000313" key="3">
    <source>
        <dbReference type="Proteomes" id="UP000198693"/>
    </source>
</evidence>
<feature type="signal peptide" evidence="1">
    <location>
        <begin position="1"/>
        <end position="22"/>
    </location>
</feature>